<name>A0A7X0MGE2_9HYPH</name>
<dbReference type="AlphaFoldDB" id="A0A7X0MGE2"/>
<dbReference type="Proteomes" id="UP000565576">
    <property type="component" value="Unassembled WGS sequence"/>
</dbReference>
<evidence type="ECO:0000313" key="3">
    <source>
        <dbReference type="Proteomes" id="UP000565576"/>
    </source>
</evidence>
<reference evidence="2 3" key="1">
    <citation type="submission" date="2020-08" db="EMBL/GenBank/DDBJ databases">
        <title>Genomic Encyclopedia of Type Strains, Phase IV (KMG-V): Genome sequencing to study the core and pangenomes of soil and plant-associated prokaryotes.</title>
        <authorList>
            <person name="Whitman W."/>
        </authorList>
    </citation>
    <scope>NUCLEOTIDE SEQUENCE [LARGE SCALE GENOMIC DNA]</scope>
    <source>
        <strain evidence="2 3">SEMIA 4060</strain>
    </source>
</reference>
<dbReference type="EMBL" id="JACHBG010000019">
    <property type="protein sequence ID" value="MBB6488095.1"/>
    <property type="molecule type" value="Genomic_DNA"/>
</dbReference>
<organism evidence="2 3">
    <name type="scientific">Rhizobium lusitanum</name>
    <dbReference type="NCBI Taxonomy" id="293958"/>
    <lineage>
        <taxon>Bacteria</taxon>
        <taxon>Pseudomonadati</taxon>
        <taxon>Pseudomonadota</taxon>
        <taxon>Alphaproteobacteria</taxon>
        <taxon>Hyphomicrobiales</taxon>
        <taxon>Rhizobiaceae</taxon>
        <taxon>Rhizobium/Agrobacterium group</taxon>
        <taxon>Rhizobium</taxon>
    </lineage>
</organism>
<gene>
    <name evidence="2" type="ORF">GGD46_005406</name>
</gene>
<comment type="caution">
    <text evidence="2">The sequence shown here is derived from an EMBL/GenBank/DDBJ whole genome shotgun (WGS) entry which is preliminary data.</text>
</comment>
<feature type="region of interest" description="Disordered" evidence="1">
    <location>
        <begin position="1"/>
        <end position="31"/>
    </location>
</feature>
<protein>
    <submittedName>
        <fullName evidence="2">Uncharacterized protein</fullName>
    </submittedName>
</protein>
<proteinExistence type="predicted"/>
<sequence>MGDIGPARLNNRGGWREIVADGNRNTQKKDQ</sequence>
<evidence type="ECO:0000256" key="1">
    <source>
        <dbReference type="SAM" id="MobiDB-lite"/>
    </source>
</evidence>
<accession>A0A7X0MGE2</accession>
<evidence type="ECO:0000313" key="2">
    <source>
        <dbReference type="EMBL" id="MBB6488095.1"/>
    </source>
</evidence>